<dbReference type="RefSeq" id="WP_084374363.1">
    <property type="nucleotide sequence ID" value="NZ_FWYF01000004.1"/>
</dbReference>
<feature type="transmembrane region" description="Helical" evidence="1">
    <location>
        <begin position="53"/>
        <end position="79"/>
    </location>
</feature>
<evidence type="ECO:0000313" key="3">
    <source>
        <dbReference type="Proteomes" id="UP000192472"/>
    </source>
</evidence>
<keyword evidence="1" id="KW-1133">Transmembrane helix</keyword>
<sequence length="95" mass="10373">MIRVKKFGVLQTAKVAAIIYVFISLIIILPFAMLGSMVSEEFFPELADFGVVALLMVPIMYGVIGFIFTAIGCVIYNLIASFTGGIEIEMETAQD</sequence>
<proteinExistence type="predicted"/>
<evidence type="ECO:0008006" key="4">
    <source>
        <dbReference type="Google" id="ProtNLM"/>
    </source>
</evidence>
<name>A0A1W2GNU4_REIFA</name>
<dbReference type="EMBL" id="FWYF01000004">
    <property type="protein sequence ID" value="SMD38325.1"/>
    <property type="molecule type" value="Genomic_DNA"/>
</dbReference>
<evidence type="ECO:0000256" key="1">
    <source>
        <dbReference type="SAM" id="Phobius"/>
    </source>
</evidence>
<evidence type="ECO:0000313" key="2">
    <source>
        <dbReference type="EMBL" id="SMD38325.1"/>
    </source>
</evidence>
<organism evidence="2 3">
    <name type="scientific">Reichenbachiella faecimaris</name>
    <dbReference type="NCBI Taxonomy" id="692418"/>
    <lineage>
        <taxon>Bacteria</taxon>
        <taxon>Pseudomonadati</taxon>
        <taxon>Bacteroidota</taxon>
        <taxon>Cytophagia</taxon>
        <taxon>Cytophagales</taxon>
        <taxon>Reichenbachiellaceae</taxon>
        <taxon>Reichenbachiella</taxon>
    </lineage>
</organism>
<keyword evidence="1" id="KW-0812">Transmembrane</keyword>
<reference evidence="2 3" key="1">
    <citation type="submission" date="2017-04" db="EMBL/GenBank/DDBJ databases">
        <authorList>
            <person name="Afonso C.L."/>
            <person name="Miller P.J."/>
            <person name="Scott M.A."/>
            <person name="Spackman E."/>
            <person name="Goraichik I."/>
            <person name="Dimitrov K.M."/>
            <person name="Suarez D.L."/>
            <person name="Swayne D.E."/>
        </authorList>
    </citation>
    <scope>NUCLEOTIDE SEQUENCE [LARGE SCALE GENOMIC DNA]</scope>
    <source>
        <strain evidence="2 3">DSM 26133</strain>
    </source>
</reference>
<dbReference type="Proteomes" id="UP000192472">
    <property type="component" value="Unassembled WGS sequence"/>
</dbReference>
<gene>
    <name evidence="2" type="ORF">SAMN04488029_3746</name>
</gene>
<dbReference type="AlphaFoldDB" id="A0A1W2GNU4"/>
<keyword evidence="3" id="KW-1185">Reference proteome</keyword>
<protein>
    <recommendedName>
        <fullName evidence="4">DUF3566 domain-containing protein</fullName>
    </recommendedName>
</protein>
<feature type="transmembrane region" description="Helical" evidence="1">
    <location>
        <begin position="12"/>
        <end position="33"/>
    </location>
</feature>
<keyword evidence="1" id="KW-0472">Membrane</keyword>
<accession>A0A1W2GNU4</accession>
<dbReference type="OrthoDB" id="7041796at2"/>